<dbReference type="GO" id="GO:0000122">
    <property type="term" value="P:negative regulation of transcription by RNA polymerase II"/>
    <property type="evidence" value="ECO:0007669"/>
    <property type="project" value="TreeGrafter"/>
</dbReference>
<feature type="active site" description="Proton acceptor" evidence="7">
    <location>
        <position position="137"/>
    </location>
</feature>
<dbReference type="GO" id="GO:0070403">
    <property type="term" value="F:NAD+ binding"/>
    <property type="evidence" value="ECO:0007669"/>
    <property type="project" value="InterPro"/>
</dbReference>
<dbReference type="EMBL" id="HBHW01016639">
    <property type="protein sequence ID" value="CAE0044932.1"/>
    <property type="molecule type" value="Transcribed_RNA"/>
</dbReference>
<sequence>MATSAAGSYAAKLTPGAHKGRLNLHEAHDPAQVLGPKVQALARLISESSRTVVLTGAGISTSAGIRDFRGPEGIWTKQKKGEPIVDGADFTTAAPTLAHVALVELHHRGLIKFLISQNVDGLHLRSGFPRDALAELHGNVFAEECRACDREYLRCYDVDSIGLRETGRACDQCGEALYDKLLDWNDPLPEVGNQSQNQRWPFSTRSSEKPVFRAQSELRRAEEETKLADLCIVMGSSMQMIPSRGLPQRTLRSGGKIVVLNLSNTHLDKQASVVIRADLDEVMLRLLDALHLSAPVYPARRKLRIRSRMGNGPKDRIYLSVDPMNGESLSFIRSVLFSCSGRSTEVFSEPFSVEMLVDEQESKAFDTAVRITVPSQTQRQVDIPKLVEQIVIEVDAYDDDSKYTDSVQRIRSQIETQESTPIDISRAEPAAYFFKSFRQRGFATCALCGEDVHGSRKSRHLGLCVADQR</sequence>
<evidence type="ECO:0000256" key="1">
    <source>
        <dbReference type="ARBA" id="ARBA00012928"/>
    </source>
</evidence>
<dbReference type="GO" id="GO:0003714">
    <property type="term" value="F:transcription corepressor activity"/>
    <property type="evidence" value="ECO:0007669"/>
    <property type="project" value="TreeGrafter"/>
</dbReference>
<name>A0A7S2ZN75_9RHOD</name>
<feature type="binding site" evidence="7">
    <location>
        <position position="145"/>
    </location>
    <ligand>
        <name>Zn(2+)</name>
        <dbReference type="ChEBI" id="CHEBI:29105"/>
    </ligand>
</feature>
<dbReference type="GO" id="GO:0017136">
    <property type="term" value="F:histone deacetylase activity, NAD-dependent"/>
    <property type="evidence" value="ECO:0007669"/>
    <property type="project" value="TreeGrafter"/>
</dbReference>
<gene>
    <name evidence="9" type="ORF">RMAR00112_LOCUS12907</name>
</gene>
<evidence type="ECO:0000256" key="4">
    <source>
        <dbReference type="ARBA" id="ARBA00022833"/>
    </source>
</evidence>
<dbReference type="PANTHER" id="PTHR11085:SF12">
    <property type="entry name" value="NAD-DEPENDENT PROTEIN DEACYLASE SIRTUIN-6"/>
    <property type="match status" value="1"/>
</dbReference>
<dbReference type="Gene3D" id="3.40.50.1220">
    <property type="entry name" value="TPP-binding domain"/>
    <property type="match status" value="1"/>
</dbReference>
<keyword evidence="3 7" id="KW-0479">Metal-binding</keyword>
<dbReference type="InterPro" id="IPR050134">
    <property type="entry name" value="NAD-dep_sirtuin_deacylases"/>
</dbReference>
<evidence type="ECO:0000256" key="7">
    <source>
        <dbReference type="PROSITE-ProRule" id="PRU00236"/>
    </source>
</evidence>
<organism evidence="9">
    <name type="scientific">Rhodosorus marinus</name>
    <dbReference type="NCBI Taxonomy" id="101924"/>
    <lineage>
        <taxon>Eukaryota</taxon>
        <taxon>Rhodophyta</taxon>
        <taxon>Stylonematophyceae</taxon>
        <taxon>Stylonematales</taxon>
        <taxon>Stylonemataceae</taxon>
        <taxon>Rhodosorus</taxon>
    </lineage>
</organism>
<feature type="binding site" evidence="7">
    <location>
        <position position="170"/>
    </location>
    <ligand>
        <name>Zn(2+)</name>
        <dbReference type="ChEBI" id="CHEBI:29105"/>
    </ligand>
</feature>
<dbReference type="InterPro" id="IPR026590">
    <property type="entry name" value="Ssirtuin_cat_dom"/>
</dbReference>
<feature type="binding site" evidence="7">
    <location>
        <position position="173"/>
    </location>
    <ligand>
        <name>Zn(2+)</name>
        <dbReference type="ChEBI" id="CHEBI:29105"/>
    </ligand>
</feature>
<reference evidence="9" key="1">
    <citation type="submission" date="2021-01" db="EMBL/GenBank/DDBJ databases">
        <authorList>
            <person name="Corre E."/>
            <person name="Pelletier E."/>
            <person name="Niang G."/>
            <person name="Scheremetjew M."/>
            <person name="Finn R."/>
            <person name="Kale V."/>
            <person name="Holt S."/>
            <person name="Cochrane G."/>
            <person name="Meng A."/>
            <person name="Brown T."/>
            <person name="Cohen L."/>
        </authorList>
    </citation>
    <scope>NUCLEOTIDE SEQUENCE</scope>
    <source>
        <strain evidence="9">CCMP 769</strain>
    </source>
</reference>
<proteinExistence type="inferred from homology"/>
<protein>
    <recommendedName>
        <fullName evidence="1">protein acetyllysine N-acetyltransferase</fullName>
        <ecNumber evidence="1">2.3.1.286</ecNumber>
    </recommendedName>
</protein>
<evidence type="ECO:0000256" key="3">
    <source>
        <dbReference type="ARBA" id="ARBA00022723"/>
    </source>
</evidence>
<evidence type="ECO:0000256" key="6">
    <source>
        <dbReference type="ARBA" id="ARBA00038170"/>
    </source>
</evidence>
<dbReference type="PANTHER" id="PTHR11085">
    <property type="entry name" value="NAD-DEPENDENT PROTEIN DEACYLASE SIRTUIN-5, MITOCHONDRIAL-RELATED"/>
    <property type="match status" value="1"/>
</dbReference>
<evidence type="ECO:0000259" key="8">
    <source>
        <dbReference type="PROSITE" id="PS50305"/>
    </source>
</evidence>
<dbReference type="InterPro" id="IPR029035">
    <property type="entry name" value="DHS-like_NAD/FAD-binding_dom"/>
</dbReference>
<comment type="similarity">
    <text evidence="6">Belongs to the sirtuin family. Class IV subfamily.</text>
</comment>
<feature type="domain" description="Deacetylase sirtuin-type" evidence="8">
    <location>
        <begin position="31"/>
        <end position="295"/>
    </location>
</feature>
<dbReference type="Pfam" id="PF02146">
    <property type="entry name" value="SIR2"/>
    <property type="match status" value="2"/>
</dbReference>
<feature type="binding site" evidence="7">
    <location>
        <position position="148"/>
    </location>
    <ligand>
        <name>Zn(2+)</name>
        <dbReference type="ChEBI" id="CHEBI:29105"/>
    </ligand>
</feature>
<keyword evidence="5" id="KW-0520">NAD</keyword>
<dbReference type="PROSITE" id="PS50305">
    <property type="entry name" value="SIRTUIN"/>
    <property type="match status" value="1"/>
</dbReference>
<evidence type="ECO:0000256" key="5">
    <source>
        <dbReference type="ARBA" id="ARBA00023027"/>
    </source>
</evidence>
<dbReference type="EC" id="2.3.1.286" evidence="1"/>
<evidence type="ECO:0000313" key="9">
    <source>
        <dbReference type="EMBL" id="CAE0044932.1"/>
    </source>
</evidence>
<accession>A0A7S2ZN75</accession>
<dbReference type="GO" id="GO:0046872">
    <property type="term" value="F:metal ion binding"/>
    <property type="evidence" value="ECO:0007669"/>
    <property type="project" value="UniProtKB-KW"/>
</dbReference>
<keyword evidence="4 7" id="KW-0862">Zinc</keyword>
<dbReference type="InterPro" id="IPR003000">
    <property type="entry name" value="Sirtuin"/>
</dbReference>
<dbReference type="GO" id="GO:0005634">
    <property type="term" value="C:nucleus"/>
    <property type="evidence" value="ECO:0007669"/>
    <property type="project" value="TreeGrafter"/>
</dbReference>
<dbReference type="FunFam" id="3.40.50.1220:FF:000038">
    <property type="entry name" value="NAD-dependent protein deacetylase sirtuin-6 isoform X2"/>
    <property type="match status" value="1"/>
</dbReference>
<keyword evidence="2" id="KW-0808">Transferase</keyword>
<dbReference type="SUPFAM" id="SSF52467">
    <property type="entry name" value="DHS-like NAD/FAD-binding domain"/>
    <property type="match status" value="1"/>
</dbReference>
<dbReference type="AlphaFoldDB" id="A0A7S2ZN75"/>
<evidence type="ECO:0000256" key="2">
    <source>
        <dbReference type="ARBA" id="ARBA00022679"/>
    </source>
</evidence>